<dbReference type="AlphaFoldDB" id="A0A974NE94"/>
<organism evidence="2 3">
    <name type="scientific">Entomomonas asaccharolytica</name>
    <dbReference type="NCBI Taxonomy" id="2785331"/>
    <lineage>
        <taxon>Bacteria</taxon>
        <taxon>Pseudomonadati</taxon>
        <taxon>Pseudomonadota</taxon>
        <taxon>Gammaproteobacteria</taxon>
        <taxon>Pseudomonadales</taxon>
        <taxon>Pseudomonadaceae</taxon>
        <taxon>Entomomonas</taxon>
    </lineage>
</organism>
<dbReference type="RefSeq" id="WP_201091103.1">
    <property type="nucleotide sequence ID" value="NZ_CP067393.1"/>
</dbReference>
<sequence length="709" mass="79658">MIVNEELDIKETDDSQLCAMNWQRYNYGMRKGHSDYCKEAKENEAFYLGKQWSDAAVAVMQRLKKPALTINQILPRINAAIGYQIANRADISYRPRGGMSNDELAATLSKLAMQIADNINFHWKETELFADGLIMKRGYYDIGISYDDTILGEISINILDPLDVIPDPDANDYDPDNWQDVIVTRWFTIDEIASTYDINPSQLKTLLEAQEPSNNFGDGLDEEETRNSFAGSYSNSARLCSDGIKRYRIIDRQYWVNEQVDVFITPTGDIRIAHALKEEQKNHLIASGYFLHKMQRRVVRRVATTSNAVLYNEISPYNHFTIIPYFPMFRRGLTLGLVDNAKDPQKLLNKTLSQSLHIVNTTANSGFVSWENTLANMSNEKLSEVGSTIGLNLILKHDTDPSKVPFKLQPNPIPSGVTNLTDRATVAIHDVTGINEAMLGQQGQEISGVAIQSRQFAAQQQLALALDSLARTRNMVGRFFIELIQTFYDLPRTRRITNRDINGKQVSEEIYLNYPLEDGRILNDLTIGEYDVVISEQPMQITFDNSQFNQLIELANKVPQVVTSEFIRILIRYSNITDKQDMLDALTKMQEPQTDPVEEAKAQEIMAKIEKLQAEAERIKADSVNKGIESVYSGVQAANVIAATPQTAPIADQLLKSAGYQDKDQPPIVATPTQQLPNAELANPTNTNPLTPANPDVGMTQGIRTPQID</sequence>
<dbReference type="Proteomes" id="UP000595278">
    <property type="component" value="Chromosome"/>
</dbReference>
<evidence type="ECO:0000313" key="2">
    <source>
        <dbReference type="EMBL" id="QQP85021.1"/>
    </source>
</evidence>
<keyword evidence="3" id="KW-1185">Reference proteome</keyword>
<evidence type="ECO:0000256" key="1">
    <source>
        <dbReference type="SAM" id="MobiDB-lite"/>
    </source>
</evidence>
<reference evidence="2 3" key="1">
    <citation type="submission" date="2021-01" db="EMBL/GenBank/DDBJ databases">
        <title>Entomomonas sp. F2A isolated from a house cricket (Acheta domesticus).</title>
        <authorList>
            <person name="Spergser J."/>
            <person name="Busse H.-J."/>
        </authorList>
    </citation>
    <scope>NUCLEOTIDE SEQUENCE [LARGE SCALE GENOMIC DNA]</scope>
    <source>
        <strain evidence="2 3">F2A</strain>
    </source>
</reference>
<feature type="compositionally biased region" description="Low complexity" evidence="1">
    <location>
        <begin position="681"/>
        <end position="695"/>
    </location>
</feature>
<dbReference type="Pfam" id="PF16510">
    <property type="entry name" value="P22_portal"/>
    <property type="match status" value="1"/>
</dbReference>
<proteinExistence type="predicted"/>
<dbReference type="InterPro" id="IPR032427">
    <property type="entry name" value="P22_portal"/>
</dbReference>
<evidence type="ECO:0000313" key="3">
    <source>
        <dbReference type="Proteomes" id="UP000595278"/>
    </source>
</evidence>
<dbReference type="EMBL" id="CP067393">
    <property type="protein sequence ID" value="QQP85021.1"/>
    <property type="molecule type" value="Genomic_DNA"/>
</dbReference>
<dbReference type="KEGG" id="eaz:JHT90_11570"/>
<gene>
    <name evidence="2" type="ORF">JHT90_11570</name>
</gene>
<feature type="region of interest" description="Disordered" evidence="1">
    <location>
        <begin position="661"/>
        <end position="709"/>
    </location>
</feature>
<name>A0A974NE94_9GAMM</name>
<protein>
    <submittedName>
        <fullName evidence="2">Genomic island protein</fullName>
    </submittedName>
</protein>
<accession>A0A974NE94</accession>